<comment type="caution">
    <text evidence="2">The sequence shown here is derived from an EMBL/GenBank/DDBJ whole genome shotgun (WGS) entry which is preliminary data.</text>
</comment>
<name>A0A1J5PHB0_9ZZZZ</name>
<dbReference type="AlphaFoldDB" id="A0A1J5PHB0"/>
<dbReference type="AntiFam" id="ANF00209">
    <property type="entry name" value="Shadow ORF (opposite thrS)"/>
</dbReference>
<evidence type="ECO:0000256" key="1">
    <source>
        <dbReference type="SAM" id="MobiDB-lite"/>
    </source>
</evidence>
<protein>
    <submittedName>
        <fullName evidence="2">Uncharacterized protein</fullName>
    </submittedName>
</protein>
<feature type="compositionally biased region" description="Basic and acidic residues" evidence="1">
    <location>
        <begin position="58"/>
        <end position="75"/>
    </location>
</feature>
<feature type="region of interest" description="Disordered" evidence="1">
    <location>
        <begin position="223"/>
        <end position="251"/>
    </location>
</feature>
<proteinExistence type="predicted"/>
<accession>A0A1J5PHB0</accession>
<organism evidence="2">
    <name type="scientific">mine drainage metagenome</name>
    <dbReference type="NCBI Taxonomy" id="410659"/>
    <lineage>
        <taxon>unclassified sequences</taxon>
        <taxon>metagenomes</taxon>
        <taxon>ecological metagenomes</taxon>
    </lineage>
</organism>
<dbReference type="EMBL" id="MLJW01004332">
    <property type="protein sequence ID" value="OIQ70168.1"/>
    <property type="molecule type" value="Genomic_DNA"/>
</dbReference>
<gene>
    <name evidence="2" type="ORF">GALL_482220</name>
</gene>
<reference evidence="2" key="1">
    <citation type="submission" date="2016-10" db="EMBL/GenBank/DDBJ databases">
        <title>Sequence of Gallionella enrichment culture.</title>
        <authorList>
            <person name="Poehlein A."/>
            <person name="Muehling M."/>
            <person name="Daniel R."/>
        </authorList>
    </citation>
    <scope>NUCLEOTIDE SEQUENCE</scope>
</reference>
<evidence type="ECO:0000313" key="2">
    <source>
        <dbReference type="EMBL" id="OIQ70168.1"/>
    </source>
</evidence>
<sequence length="541" mass="55680">MEGHGGEGFLEGHAQLEAAQAKDGEGIQAGARARVEVRGQGHAAAGLDQLPRRGPVAHAEEERSTRQQHGGDVRRGHGLHARLAAEHEMVGAGRAQLRRQLRATGPAQLVGVDPGAQSEALPGFEHAPPLVRGVHTFFHKHIAEGGDPGMPAHQFRQPVLGHGAGVGLGIARKFRGQVMGRQQGHVEAPAPAPQLGVGRCEPGFGLQLQAVAGLHLQMHDAPLAEGPQPRFAGGHQLRHGRGPGGADGLADPTALGGDLLVGGAVEAAVEFARAVTPEEQVGVGIHEPRAGPGAAAVHPGRIGPGGGKVHGPADLAVVALLGLLQARQMRLEVGFACPGGAVDPLELGVAMVAAPIGAGQLGQLEGLAHMLGRGQVRTQAQVLPLTLAIDRDRLGVGQVGDDLGLVGLADLIEVGDGHVAVPDLAHDLLVAIDDLLHALFDLGQSIQAERRVAGEVVIEAVLDRRTYGHLGPGEQFLDGLGHHVAGVMADGVQRLGALPRQDLELAAARQRTVEVQKLAVQLDQQGALLQRLGDGGGDIAA</sequence>
<feature type="region of interest" description="Disordered" evidence="1">
    <location>
        <begin position="41"/>
        <end position="75"/>
    </location>
</feature>